<feature type="region of interest" description="Disordered" evidence="1">
    <location>
        <begin position="676"/>
        <end position="709"/>
    </location>
</feature>
<accession>A0AAV2TBX9</accession>
<organism evidence="3 4">
    <name type="scientific">Calicophoron daubneyi</name>
    <name type="common">Rumen fluke</name>
    <name type="synonym">Paramphistomum daubneyi</name>
    <dbReference type="NCBI Taxonomy" id="300641"/>
    <lineage>
        <taxon>Eukaryota</taxon>
        <taxon>Metazoa</taxon>
        <taxon>Spiralia</taxon>
        <taxon>Lophotrochozoa</taxon>
        <taxon>Platyhelminthes</taxon>
        <taxon>Trematoda</taxon>
        <taxon>Digenea</taxon>
        <taxon>Plagiorchiida</taxon>
        <taxon>Pronocephalata</taxon>
        <taxon>Paramphistomoidea</taxon>
        <taxon>Paramphistomidae</taxon>
        <taxon>Calicophoron</taxon>
    </lineage>
</organism>
<feature type="compositionally biased region" description="Acidic residues" evidence="1">
    <location>
        <begin position="375"/>
        <end position="385"/>
    </location>
</feature>
<dbReference type="EMBL" id="CAXLJL010000145">
    <property type="protein sequence ID" value="CAL5132937.1"/>
    <property type="molecule type" value="Genomic_DNA"/>
</dbReference>
<keyword evidence="2" id="KW-0732">Signal</keyword>
<protein>
    <submittedName>
        <fullName evidence="3">Uncharacterized protein</fullName>
    </submittedName>
</protein>
<feature type="region of interest" description="Disordered" evidence="1">
    <location>
        <begin position="208"/>
        <end position="229"/>
    </location>
</feature>
<feature type="signal peptide" evidence="2">
    <location>
        <begin position="1"/>
        <end position="18"/>
    </location>
</feature>
<feature type="region of interest" description="Disordered" evidence="1">
    <location>
        <begin position="312"/>
        <end position="335"/>
    </location>
</feature>
<feature type="compositionally biased region" description="Polar residues" evidence="1">
    <location>
        <begin position="215"/>
        <end position="224"/>
    </location>
</feature>
<proteinExistence type="predicted"/>
<evidence type="ECO:0000256" key="2">
    <source>
        <dbReference type="SAM" id="SignalP"/>
    </source>
</evidence>
<dbReference type="AlphaFoldDB" id="A0AAV2TBX9"/>
<comment type="caution">
    <text evidence="3">The sequence shown here is derived from an EMBL/GenBank/DDBJ whole genome shotgun (WGS) entry which is preliminary data.</text>
</comment>
<feature type="chain" id="PRO_5043932070" evidence="2">
    <location>
        <begin position="19"/>
        <end position="709"/>
    </location>
</feature>
<evidence type="ECO:0000313" key="4">
    <source>
        <dbReference type="Proteomes" id="UP001497525"/>
    </source>
</evidence>
<evidence type="ECO:0000256" key="1">
    <source>
        <dbReference type="SAM" id="MobiDB-lite"/>
    </source>
</evidence>
<reference evidence="3" key="1">
    <citation type="submission" date="2024-06" db="EMBL/GenBank/DDBJ databases">
        <authorList>
            <person name="Liu X."/>
            <person name="Lenzi L."/>
            <person name="Haldenby T S."/>
            <person name="Uol C."/>
        </authorList>
    </citation>
    <scope>NUCLEOTIDE SEQUENCE</scope>
</reference>
<feature type="region of interest" description="Disordered" evidence="1">
    <location>
        <begin position="367"/>
        <end position="400"/>
    </location>
</feature>
<sequence length="709" mass="81670">MKTFILSVICTSILIAQAEVIVPFADAAARPRPVCAQYVGPKIEQRAEREKESLVSYQEKSKICRKKSAPGSPLTRCKFDGDKYIMRRQTQGKSGQKEYVDKKGKRYERRRDKERKVTRKCLPRELHIHKRFNVCNNFHFNNGKPGNATEAEMFRKYDQFEKDLENDWGEDSKFFAPFAKYDNDEGAEFDFPSMTNWNSFEENDLFGGSCKSRKNSPASQNNNKGKNHKQSFEEMYEQVLCNFGKDDDDSDDTIEPQVNYRKQTPTKTGRLTCKGKPIPVNKINKQEDDESDRILEERLEKRFIPRGMCGDLERKYELPPPSSDQNQLKSSGKILRKSSCIPTKKAVNWEDDADVDRRVKLVETTFEQRFGDKDAGEEDSEDQPEQQDPPCSIRPRSKRCIERNQGLRSGAVVPRTIRPAPEHYYILEERGRSNDGKISSRFIRPRSRLNHICTEDYAVRPEMLISPCIAEPRPQIGRVDADGRRLRESTISTCNSGPHRRPYCLPTMAQELSPERKSLLLFSRPKLESSRIYPESLNPCARGGRYETPSDRLLPTSSTLQNRALNKFCTEHMTAPNKGILPCPVQPVQKANYISESERIRQPNWRMQARFVRSQPRDIINEEGRAISNGKCKPILCTRRLVAPCRAEEEDKASLPHFDIKKNECEKTRVNNKFLLEEGAEASKKPQEDDDAEYKFPVYPTKSPPDKSQ</sequence>
<dbReference type="Proteomes" id="UP001497525">
    <property type="component" value="Unassembled WGS sequence"/>
</dbReference>
<name>A0AAV2TBX9_CALDB</name>
<gene>
    <name evidence="3" type="ORF">CDAUBV1_LOCUS5814</name>
</gene>
<evidence type="ECO:0000313" key="3">
    <source>
        <dbReference type="EMBL" id="CAL5132937.1"/>
    </source>
</evidence>